<dbReference type="PANTHER" id="PTHR18952:SF208">
    <property type="entry name" value="CARBONIC ANHYDRASE XA-RELATED"/>
    <property type="match status" value="1"/>
</dbReference>
<dbReference type="Proteomes" id="UP001454036">
    <property type="component" value="Unassembled WGS sequence"/>
</dbReference>
<dbReference type="EMBL" id="BAABME010004661">
    <property type="protein sequence ID" value="GAA0163116.1"/>
    <property type="molecule type" value="Genomic_DNA"/>
</dbReference>
<evidence type="ECO:0000313" key="9">
    <source>
        <dbReference type="Proteomes" id="UP001454036"/>
    </source>
</evidence>
<dbReference type="GO" id="GO:0004089">
    <property type="term" value="F:carbonate dehydratase activity"/>
    <property type="evidence" value="ECO:0007669"/>
    <property type="project" value="UniProtKB-UniRule"/>
</dbReference>
<comment type="cofactor">
    <cofactor evidence="1 6">
        <name>Zn(2+)</name>
        <dbReference type="ChEBI" id="CHEBI:29105"/>
    </cofactor>
</comment>
<comment type="function">
    <text evidence="6">Reversible hydration of carbon dioxide.</text>
</comment>
<dbReference type="SUPFAM" id="SSF51069">
    <property type="entry name" value="Carbonic anhydrase"/>
    <property type="match status" value="1"/>
</dbReference>
<dbReference type="SMART" id="SM01057">
    <property type="entry name" value="Carb_anhydrase"/>
    <property type="match status" value="1"/>
</dbReference>
<evidence type="ECO:0000313" key="8">
    <source>
        <dbReference type="EMBL" id="GAA0163116.1"/>
    </source>
</evidence>
<dbReference type="InterPro" id="IPR036398">
    <property type="entry name" value="CA_dom_sf"/>
</dbReference>
<dbReference type="Gene3D" id="3.10.200.10">
    <property type="entry name" value="Alpha carbonic anhydrase"/>
    <property type="match status" value="1"/>
</dbReference>
<comment type="similarity">
    <text evidence="6">Belongs to the alpha-carbonic anhydrase family.</text>
</comment>
<keyword evidence="3 6" id="KW-0479">Metal-binding</keyword>
<feature type="chain" id="PRO_5043095392" description="Carbonic anhydrase" evidence="6">
    <location>
        <begin position="30"/>
        <end position="281"/>
    </location>
</feature>
<dbReference type="InterPro" id="IPR018338">
    <property type="entry name" value="Carbonic_anhydrase_a-class_CS"/>
</dbReference>
<feature type="signal peptide" evidence="6">
    <location>
        <begin position="1"/>
        <end position="29"/>
    </location>
</feature>
<dbReference type="InterPro" id="IPR041891">
    <property type="entry name" value="Alpha_CA_prokaryot-like"/>
</dbReference>
<name>A0AAV3QJG3_LITER</name>
<evidence type="ECO:0000256" key="3">
    <source>
        <dbReference type="ARBA" id="ARBA00022723"/>
    </source>
</evidence>
<keyword evidence="4 6" id="KW-0862">Zinc</keyword>
<comment type="caution">
    <text evidence="8">The sequence shown here is derived from an EMBL/GenBank/DDBJ whole genome shotgun (WGS) entry which is preliminary data.</text>
</comment>
<sequence>MCRMGSYYSFPCFLIIILGLLNLAFIGGAQEVENERDFSYDHSSHVGPSQWGMIRPEWRLCNNGTMQSPIDMLHQRVRVVANSGILRKDYRPANATLINRGHDIMLKFKGDAGNMYINGTPYPLRQCHWHSPSEHTVNGIRFDMEIHLVHQRATGEIAVIGAFYHLGTNDSFLLRMAPYLRAIENTATIGRSVGVVDPRNIQIGSGSYYRYVGSLTVPPCTQNVDWSIVRNVRTVGESQVKLIRLAVQDGSETNARPLQPINQRTITLIAHRERDINLPPC</sequence>
<evidence type="ECO:0000256" key="4">
    <source>
        <dbReference type="ARBA" id="ARBA00022833"/>
    </source>
</evidence>
<keyword evidence="6" id="KW-0732">Signal</keyword>
<evidence type="ECO:0000256" key="1">
    <source>
        <dbReference type="ARBA" id="ARBA00001947"/>
    </source>
</evidence>
<dbReference type="GO" id="GO:0008270">
    <property type="term" value="F:zinc ion binding"/>
    <property type="evidence" value="ECO:0007669"/>
    <property type="project" value="UniProtKB-UniRule"/>
</dbReference>
<dbReference type="CDD" id="cd03124">
    <property type="entry name" value="alpha_CA_prokaryotic_like"/>
    <property type="match status" value="1"/>
</dbReference>
<dbReference type="InterPro" id="IPR023561">
    <property type="entry name" value="Carbonic_anhydrase_a-class"/>
</dbReference>
<protein>
    <recommendedName>
        <fullName evidence="2 6">Carbonic anhydrase</fullName>
        <ecNumber evidence="2 6">4.2.1.1</ecNumber>
    </recommendedName>
</protein>
<evidence type="ECO:0000256" key="2">
    <source>
        <dbReference type="ARBA" id="ARBA00012925"/>
    </source>
</evidence>
<comment type="catalytic activity">
    <reaction evidence="6">
        <text>hydrogencarbonate + H(+) = CO2 + H2O</text>
        <dbReference type="Rhea" id="RHEA:10748"/>
        <dbReference type="ChEBI" id="CHEBI:15377"/>
        <dbReference type="ChEBI" id="CHEBI:15378"/>
        <dbReference type="ChEBI" id="CHEBI:16526"/>
        <dbReference type="ChEBI" id="CHEBI:17544"/>
        <dbReference type="EC" id="4.2.1.1"/>
    </reaction>
</comment>
<dbReference type="PROSITE" id="PS51144">
    <property type="entry name" value="ALPHA_CA_2"/>
    <property type="match status" value="1"/>
</dbReference>
<gene>
    <name evidence="8" type="ORF">LIER_19067</name>
</gene>
<dbReference type="EC" id="4.2.1.1" evidence="2 6"/>
<accession>A0AAV3QJG3</accession>
<keyword evidence="9" id="KW-1185">Reference proteome</keyword>
<evidence type="ECO:0000259" key="7">
    <source>
        <dbReference type="PROSITE" id="PS51144"/>
    </source>
</evidence>
<organism evidence="8 9">
    <name type="scientific">Lithospermum erythrorhizon</name>
    <name type="common">Purple gromwell</name>
    <name type="synonym">Lithospermum officinale var. erythrorhizon</name>
    <dbReference type="NCBI Taxonomy" id="34254"/>
    <lineage>
        <taxon>Eukaryota</taxon>
        <taxon>Viridiplantae</taxon>
        <taxon>Streptophyta</taxon>
        <taxon>Embryophyta</taxon>
        <taxon>Tracheophyta</taxon>
        <taxon>Spermatophyta</taxon>
        <taxon>Magnoliopsida</taxon>
        <taxon>eudicotyledons</taxon>
        <taxon>Gunneridae</taxon>
        <taxon>Pentapetalae</taxon>
        <taxon>asterids</taxon>
        <taxon>lamiids</taxon>
        <taxon>Boraginales</taxon>
        <taxon>Boraginaceae</taxon>
        <taxon>Boraginoideae</taxon>
        <taxon>Lithospermeae</taxon>
        <taxon>Lithospermum</taxon>
    </lineage>
</organism>
<dbReference type="InterPro" id="IPR001148">
    <property type="entry name" value="CA_dom"/>
</dbReference>
<dbReference type="GO" id="GO:0006730">
    <property type="term" value="P:one-carbon metabolic process"/>
    <property type="evidence" value="ECO:0007669"/>
    <property type="project" value="TreeGrafter"/>
</dbReference>
<proteinExistence type="inferred from homology"/>
<dbReference type="AlphaFoldDB" id="A0AAV3QJG3"/>
<dbReference type="PANTHER" id="PTHR18952">
    <property type="entry name" value="CARBONIC ANHYDRASE"/>
    <property type="match status" value="1"/>
</dbReference>
<evidence type="ECO:0000256" key="6">
    <source>
        <dbReference type="RuleBase" id="RU367011"/>
    </source>
</evidence>
<dbReference type="PROSITE" id="PS00162">
    <property type="entry name" value="ALPHA_CA_1"/>
    <property type="match status" value="1"/>
</dbReference>
<feature type="domain" description="Alpha-carbonic anhydrase" evidence="7">
    <location>
        <begin position="38"/>
        <end position="270"/>
    </location>
</feature>
<reference evidence="8 9" key="1">
    <citation type="submission" date="2024-01" db="EMBL/GenBank/DDBJ databases">
        <title>The complete chloroplast genome sequence of Lithospermum erythrorhizon: insights into the phylogenetic relationship among Boraginaceae species and the maternal lineages of purple gromwells.</title>
        <authorList>
            <person name="Okada T."/>
            <person name="Watanabe K."/>
        </authorList>
    </citation>
    <scope>NUCLEOTIDE SEQUENCE [LARGE SCALE GENOMIC DNA]</scope>
</reference>
<dbReference type="Pfam" id="PF00194">
    <property type="entry name" value="Carb_anhydrase"/>
    <property type="match status" value="1"/>
</dbReference>
<keyword evidence="5 6" id="KW-0456">Lyase</keyword>
<evidence type="ECO:0000256" key="5">
    <source>
        <dbReference type="ARBA" id="ARBA00023239"/>
    </source>
</evidence>